<reference evidence="4 5" key="1">
    <citation type="journal article" date="2012" name="J. Bacteriol.">
        <title>Complete Genome Sequence of Burkholderia sp. Strain GG4, a Betaproteobacterium That Reduces 3-Oxo-N-Acylhomoserine Lactones and Produces Different N-Acylhomoserine Lactones.</title>
        <authorList>
            <person name="Hong K.W."/>
            <person name="Koh C.L."/>
            <person name="Sam C.K."/>
            <person name="Yin W.F."/>
            <person name="Chan K.G."/>
        </authorList>
    </citation>
    <scope>NUCLEOTIDE SEQUENCE [LARGE SCALE GENOMIC DNA]</scope>
    <source>
        <strain evidence="4 5">GG4</strain>
    </source>
</reference>
<dbReference type="EMBL" id="CP003775">
    <property type="protein sequence ID" value="AFQ52181.1"/>
    <property type="molecule type" value="Genomic_DNA"/>
</dbReference>
<dbReference type="GO" id="GO:0004316">
    <property type="term" value="F:3-oxoacyl-[acyl-carrier-protein] reductase (NADPH) activity"/>
    <property type="evidence" value="ECO:0007669"/>
    <property type="project" value="UniProtKB-EC"/>
</dbReference>
<dbReference type="Proteomes" id="UP000032866">
    <property type="component" value="Chromosome 2"/>
</dbReference>
<dbReference type="InterPro" id="IPR036291">
    <property type="entry name" value="NAD(P)-bd_dom_sf"/>
</dbReference>
<dbReference type="KEGG" id="bct:GEM_5797"/>
<dbReference type="Gene3D" id="3.40.50.720">
    <property type="entry name" value="NAD(P)-binding Rossmann-like Domain"/>
    <property type="match status" value="1"/>
</dbReference>
<proteinExistence type="inferred from homology"/>
<evidence type="ECO:0000313" key="5">
    <source>
        <dbReference type="Proteomes" id="UP000032866"/>
    </source>
</evidence>
<comment type="similarity">
    <text evidence="1">Belongs to the short-chain dehydrogenases/reductases (SDR) family.</text>
</comment>
<dbReference type="Pfam" id="PF13561">
    <property type="entry name" value="adh_short_C2"/>
    <property type="match status" value="1"/>
</dbReference>
<dbReference type="PROSITE" id="PS00061">
    <property type="entry name" value="ADH_SHORT"/>
    <property type="match status" value="1"/>
</dbReference>
<protein>
    <submittedName>
        <fullName evidence="4">Short-chain dehydrogenase/reductase SDR</fullName>
        <ecNumber evidence="4">1.1.1.100</ecNumber>
    </submittedName>
</protein>
<dbReference type="FunFam" id="3.40.50.720:FF:000084">
    <property type="entry name" value="Short-chain dehydrogenase reductase"/>
    <property type="match status" value="1"/>
</dbReference>
<dbReference type="RefSeq" id="WP_014900934.1">
    <property type="nucleotide sequence ID" value="NC_018514.1"/>
</dbReference>
<accession>A0A9W3PD09</accession>
<dbReference type="PANTHER" id="PTHR43639:SF1">
    <property type="entry name" value="SHORT-CHAIN DEHYDROGENASE_REDUCTASE FAMILY PROTEIN"/>
    <property type="match status" value="1"/>
</dbReference>
<dbReference type="PRINTS" id="PR00081">
    <property type="entry name" value="GDHRDH"/>
</dbReference>
<organism evidence="4 5">
    <name type="scientific">Burkholderia cepacia GG4</name>
    <dbReference type="NCBI Taxonomy" id="1009846"/>
    <lineage>
        <taxon>Bacteria</taxon>
        <taxon>Pseudomonadati</taxon>
        <taxon>Pseudomonadota</taxon>
        <taxon>Betaproteobacteria</taxon>
        <taxon>Burkholderiales</taxon>
        <taxon>Burkholderiaceae</taxon>
        <taxon>Burkholderia</taxon>
        <taxon>Burkholderia cepacia complex</taxon>
    </lineage>
</organism>
<evidence type="ECO:0000313" key="4">
    <source>
        <dbReference type="EMBL" id="AFQ52181.1"/>
    </source>
</evidence>
<name>A0A9W3PD09_BURCE</name>
<keyword evidence="2 4" id="KW-0560">Oxidoreductase</keyword>
<dbReference type="InterPro" id="IPR057326">
    <property type="entry name" value="KR_dom"/>
</dbReference>
<dbReference type="PRINTS" id="PR00080">
    <property type="entry name" value="SDRFAMILY"/>
</dbReference>
<dbReference type="EC" id="1.1.1.100" evidence="4"/>
<dbReference type="CDD" id="cd05233">
    <property type="entry name" value="SDR_c"/>
    <property type="match status" value="1"/>
</dbReference>
<dbReference type="PANTHER" id="PTHR43639">
    <property type="entry name" value="OXIDOREDUCTASE, SHORT-CHAIN DEHYDROGENASE/REDUCTASE FAMILY (AFU_ORTHOLOGUE AFUA_5G02870)"/>
    <property type="match status" value="1"/>
</dbReference>
<evidence type="ECO:0000259" key="3">
    <source>
        <dbReference type="SMART" id="SM00822"/>
    </source>
</evidence>
<dbReference type="SUPFAM" id="SSF51735">
    <property type="entry name" value="NAD(P)-binding Rossmann-fold domains"/>
    <property type="match status" value="1"/>
</dbReference>
<evidence type="ECO:0000256" key="1">
    <source>
        <dbReference type="ARBA" id="ARBA00006484"/>
    </source>
</evidence>
<dbReference type="InterPro" id="IPR020904">
    <property type="entry name" value="Sc_DH/Rdtase_CS"/>
</dbReference>
<evidence type="ECO:0000256" key="2">
    <source>
        <dbReference type="ARBA" id="ARBA00023002"/>
    </source>
</evidence>
<feature type="domain" description="Ketoreductase" evidence="3">
    <location>
        <begin position="11"/>
        <end position="194"/>
    </location>
</feature>
<dbReference type="AlphaFoldDB" id="A0A9W3PD09"/>
<gene>
    <name evidence="4" type="ORF">GEM_5797</name>
</gene>
<sequence>MQAQAKQFEGRKLLVVGGTSGIGLETAQMVAQQGGAVVVVGSKAEKAETARRQLAAIAGDEKAFALTADLSNFESVQSLISTLASVHGDIDLQVNSAGIYYPKAFLEHAPDDYDNFLGLNRAVFFITKQVAQSLVAQKKPGSIVNVTAVAARQAIETVPASAYSMAKIGLDALTIHAAAELAEHGIRVNSVSPAIVETRIFERFIPGEQLDGALNDFNSFHPLGRNGTPRDVAETIVFLLSDKTSWVTGAVWDVDGGVMASRKLGK</sequence>
<dbReference type="SMART" id="SM00822">
    <property type="entry name" value="PKS_KR"/>
    <property type="match status" value="1"/>
</dbReference>
<dbReference type="InterPro" id="IPR002347">
    <property type="entry name" value="SDR_fam"/>
</dbReference>